<keyword evidence="2" id="KW-0812">Transmembrane</keyword>
<name>A0AAF0IJH6_9EURO</name>
<feature type="compositionally biased region" description="Low complexity" evidence="1">
    <location>
        <begin position="93"/>
        <end position="112"/>
    </location>
</feature>
<dbReference type="EMBL" id="CP120627">
    <property type="protein sequence ID" value="WEW56819.1"/>
    <property type="molecule type" value="Genomic_DNA"/>
</dbReference>
<organism evidence="3 4">
    <name type="scientific">Emydomyces testavorans</name>
    <dbReference type="NCBI Taxonomy" id="2070801"/>
    <lineage>
        <taxon>Eukaryota</taxon>
        <taxon>Fungi</taxon>
        <taxon>Dikarya</taxon>
        <taxon>Ascomycota</taxon>
        <taxon>Pezizomycotina</taxon>
        <taxon>Eurotiomycetes</taxon>
        <taxon>Eurotiomycetidae</taxon>
        <taxon>Onygenales</taxon>
        <taxon>Nannizziopsiaceae</taxon>
        <taxon>Emydomyces</taxon>
    </lineage>
</organism>
<keyword evidence="4" id="KW-1185">Reference proteome</keyword>
<evidence type="ECO:0000256" key="2">
    <source>
        <dbReference type="SAM" id="Phobius"/>
    </source>
</evidence>
<feature type="compositionally biased region" description="Low complexity" evidence="1">
    <location>
        <begin position="427"/>
        <end position="439"/>
    </location>
</feature>
<keyword evidence="2" id="KW-0472">Membrane</keyword>
<feature type="compositionally biased region" description="Polar residues" evidence="1">
    <location>
        <begin position="595"/>
        <end position="610"/>
    </location>
</feature>
<proteinExistence type="predicted"/>
<gene>
    <name evidence="3" type="ORF">PRK78_002274</name>
</gene>
<sequence length="610" mass="67167">MQVYRLCQAVQGAIPNTHSVLTATVVTSPTRAPSSRIRPTETSKLDAPVNSPTKNISQDKTKANTTSTTLSTLTREPTHTTSTSDGSNVAADTSIPPLTSSSPLQTQTELSTPSKSLSQNQIIGISVGVGASCLFGIGLLLLFLFRQRRRKRSERQKSEGFEIGGIMAEPSPEPFYLGLSRNDRIPGTPVGAYNRSTFEPLTAIPGLRLHSSLRNRDSGPSKAYQDPSQHSDMDEIELESPSSMRTVSRLLPDKPNFELYGRQHPITERLAAVRPASAITIFEEDSDPRRSQSSERQSAAFRTDWGFGSRDSSVGRNPAWDKYSAPSVPSKTRMARRPVGHHTQYYPSSDTMSYQNNVNPTNPLAGLSYALVNGTITSQTSRRNKNEASSPPVRPRTSSIYSSSRSGKSDDVMAGKGDRWPQRSSARHSASSSTTSFETIASDEERVTVKSNRVTKKLSPVEESASRTLSPSNYLQVPARVNYSLSSRGRNEWQFKVANGGNGRSYRRPRPPTEQGQIVATKLGPYHEPIRPPAVVHRNGTVKLSEENPRRFPRPVESRILLSQYPASSPEPQQAFVGVNSDYRNRDCIRPWERNASSQTRGPKLVLNTN</sequence>
<reference evidence="3" key="1">
    <citation type="submission" date="2023-03" db="EMBL/GenBank/DDBJ databases">
        <title>Emydomyces testavorans Genome Sequence.</title>
        <authorList>
            <person name="Hoyer L."/>
        </authorList>
    </citation>
    <scope>NUCLEOTIDE SEQUENCE</scope>
    <source>
        <strain evidence="3">16-2883</strain>
    </source>
</reference>
<feature type="compositionally biased region" description="Low complexity" evidence="1">
    <location>
        <begin position="65"/>
        <end position="84"/>
    </location>
</feature>
<evidence type="ECO:0000313" key="4">
    <source>
        <dbReference type="Proteomes" id="UP001219355"/>
    </source>
</evidence>
<feature type="compositionally biased region" description="Basic and acidic residues" evidence="1">
    <location>
        <begin position="407"/>
        <end position="421"/>
    </location>
</feature>
<feature type="region of interest" description="Disordered" evidence="1">
    <location>
        <begin position="376"/>
        <end position="439"/>
    </location>
</feature>
<evidence type="ECO:0000313" key="3">
    <source>
        <dbReference type="EMBL" id="WEW56819.1"/>
    </source>
</evidence>
<evidence type="ECO:0000256" key="1">
    <source>
        <dbReference type="SAM" id="MobiDB-lite"/>
    </source>
</evidence>
<feature type="compositionally biased region" description="Polar residues" evidence="1">
    <location>
        <begin position="345"/>
        <end position="359"/>
    </location>
</feature>
<feature type="region of interest" description="Disordered" evidence="1">
    <location>
        <begin position="590"/>
        <end position="610"/>
    </location>
</feature>
<keyword evidence="2" id="KW-1133">Transmembrane helix</keyword>
<protein>
    <submittedName>
        <fullName evidence="3">Uncharacterized protein</fullName>
    </submittedName>
</protein>
<accession>A0AAF0IJH6</accession>
<dbReference type="AlphaFoldDB" id="A0AAF0IJH6"/>
<dbReference type="Proteomes" id="UP001219355">
    <property type="component" value="Chromosome 1"/>
</dbReference>
<feature type="region of interest" description="Disordered" evidence="1">
    <location>
        <begin position="25"/>
        <end position="117"/>
    </location>
</feature>
<feature type="region of interest" description="Disordered" evidence="1">
    <location>
        <begin position="211"/>
        <end position="243"/>
    </location>
</feature>
<feature type="transmembrane region" description="Helical" evidence="2">
    <location>
        <begin position="122"/>
        <end position="145"/>
    </location>
</feature>
<feature type="region of interest" description="Disordered" evidence="1">
    <location>
        <begin position="284"/>
        <end position="359"/>
    </location>
</feature>